<dbReference type="RefSeq" id="XP_012767875.1">
    <property type="nucleotide sequence ID" value="XM_012912421.1"/>
</dbReference>
<dbReference type="VEuPathDB" id="PiroplasmaDB:BBBOND_0208430"/>
<dbReference type="Proteomes" id="UP000033188">
    <property type="component" value="Chromosome 2"/>
</dbReference>
<dbReference type="EMBL" id="LK391708">
    <property type="protein sequence ID" value="CDR95689.1"/>
    <property type="molecule type" value="Genomic_DNA"/>
</dbReference>
<evidence type="ECO:0000313" key="1">
    <source>
        <dbReference type="EMBL" id="CDR95689.1"/>
    </source>
</evidence>
<dbReference type="AlphaFoldDB" id="A0A061D9U7"/>
<accession>A0A061D9U7</accession>
<organism evidence="1 2">
    <name type="scientific">Babesia bigemina</name>
    <dbReference type="NCBI Taxonomy" id="5866"/>
    <lineage>
        <taxon>Eukaryota</taxon>
        <taxon>Sar</taxon>
        <taxon>Alveolata</taxon>
        <taxon>Apicomplexa</taxon>
        <taxon>Aconoidasida</taxon>
        <taxon>Piroplasmida</taxon>
        <taxon>Babesiidae</taxon>
        <taxon>Babesia</taxon>
    </lineage>
</organism>
<proteinExistence type="predicted"/>
<evidence type="ECO:0000313" key="2">
    <source>
        <dbReference type="Proteomes" id="UP000033188"/>
    </source>
</evidence>
<name>A0A061D9U7_BABBI</name>
<keyword evidence="2" id="KW-1185">Reference proteome</keyword>
<sequence length="77" mass="8550">MTKTVTRSRHVCIGHGTCNADTCSCRRPKAKIQATSERVATAVSGIYYEITDIKRQSEVALPPVLKNEYITDTFETS</sequence>
<reference evidence="2" key="1">
    <citation type="submission" date="2014-06" db="EMBL/GenBank/DDBJ databases">
        <authorList>
            <person name="Aslett M."/>
            <person name="De Silva N."/>
        </authorList>
    </citation>
    <scope>NUCLEOTIDE SEQUENCE [LARGE SCALE GENOMIC DNA]</scope>
    <source>
        <strain evidence="2">Bond</strain>
    </source>
</reference>
<dbReference type="GeneID" id="24564230"/>
<protein>
    <submittedName>
        <fullName evidence="1">Uncharacterized protein</fullName>
    </submittedName>
</protein>
<gene>
    <name evidence="1" type="ORF">BBBOND_0208430</name>
</gene>
<dbReference type="KEGG" id="bbig:BBBOND_0208430"/>